<sequence length="103" mass="12062">MEKIEQFTRGRRIVQMCNIKPMNHIKTPPGRMKKTGGYTEEERKTIEKAFKENFKLLKGPNLRMILAARKKYPVLASRTTNQLMGFVNNAIQKQKKMKPKKIL</sequence>
<dbReference type="EMBL" id="HBUF01394766">
    <property type="protein sequence ID" value="CAG6735126.1"/>
    <property type="molecule type" value="Transcribed_RNA"/>
</dbReference>
<protein>
    <submittedName>
        <fullName evidence="1">Uncharacterized protein</fullName>
    </submittedName>
</protein>
<evidence type="ECO:0000313" key="1">
    <source>
        <dbReference type="EMBL" id="CAG6746914.1"/>
    </source>
</evidence>
<organism evidence="1">
    <name type="scientific">Cacopsylla melanoneura</name>
    <dbReference type="NCBI Taxonomy" id="428564"/>
    <lineage>
        <taxon>Eukaryota</taxon>
        <taxon>Metazoa</taxon>
        <taxon>Ecdysozoa</taxon>
        <taxon>Arthropoda</taxon>
        <taxon>Hexapoda</taxon>
        <taxon>Insecta</taxon>
        <taxon>Pterygota</taxon>
        <taxon>Neoptera</taxon>
        <taxon>Paraneoptera</taxon>
        <taxon>Hemiptera</taxon>
        <taxon>Sternorrhyncha</taxon>
        <taxon>Psylloidea</taxon>
        <taxon>Psyllidae</taxon>
        <taxon>Psyllinae</taxon>
        <taxon>Cacopsylla</taxon>
    </lineage>
</organism>
<dbReference type="EMBL" id="HBUF01512220">
    <property type="protein sequence ID" value="CAG6746914.1"/>
    <property type="molecule type" value="Transcribed_RNA"/>
</dbReference>
<dbReference type="EMBL" id="HBUF01044614">
    <property type="protein sequence ID" value="CAG6618985.1"/>
    <property type="molecule type" value="Transcribed_RNA"/>
</dbReference>
<dbReference type="AlphaFoldDB" id="A0A8D8ZFV8"/>
<accession>A0A8D8ZFV8</accession>
<proteinExistence type="predicted"/>
<reference evidence="1" key="1">
    <citation type="submission" date="2021-05" db="EMBL/GenBank/DDBJ databases">
        <authorList>
            <person name="Alioto T."/>
            <person name="Alioto T."/>
            <person name="Gomez Garrido J."/>
        </authorList>
    </citation>
    <scope>NUCLEOTIDE SEQUENCE</scope>
</reference>
<name>A0A8D8ZFV8_9HEMI</name>